<dbReference type="GO" id="GO:0008270">
    <property type="term" value="F:zinc ion binding"/>
    <property type="evidence" value="ECO:0007669"/>
    <property type="project" value="UniProtKB-KW"/>
</dbReference>
<keyword evidence="2" id="KW-0863">Zinc-finger</keyword>
<keyword evidence="1" id="KW-0479">Metal-binding</keyword>
<proteinExistence type="predicted"/>
<keyword evidence="3" id="KW-0862">Zinc</keyword>
<accession>A0AAD6L3C7</accession>
<protein>
    <recommendedName>
        <fullName evidence="4">CW-type domain-containing protein</fullName>
    </recommendedName>
</protein>
<dbReference type="PANTHER" id="PTHR46524:SF7">
    <property type="entry name" value="CW-TYPE ZINC FINGER"/>
    <property type="match status" value="1"/>
</dbReference>
<evidence type="ECO:0000313" key="5">
    <source>
        <dbReference type="EMBL" id="KAJ6434435.1"/>
    </source>
</evidence>
<dbReference type="InterPro" id="IPR055300">
    <property type="entry name" value="CWZF3/5/7"/>
</dbReference>
<evidence type="ECO:0000256" key="1">
    <source>
        <dbReference type="ARBA" id="ARBA00022723"/>
    </source>
</evidence>
<dbReference type="Proteomes" id="UP001162972">
    <property type="component" value="Chromosome 13"/>
</dbReference>
<dbReference type="Pfam" id="PF07496">
    <property type="entry name" value="zf-CW"/>
    <property type="match status" value="1"/>
</dbReference>
<reference evidence="5 6" key="1">
    <citation type="journal article" date="2023" name="Int. J. Mol. Sci.">
        <title>De Novo Assembly and Annotation of 11 Diverse Shrub Willow (Salix) Genomes Reveals Novel Gene Organization in Sex-Linked Regions.</title>
        <authorList>
            <person name="Hyden B."/>
            <person name="Feng K."/>
            <person name="Yates T.B."/>
            <person name="Jawdy S."/>
            <person name="Cereghino C."/>
            <person name="Smart L.B."/>
            <person name="Muchero W."/>
        </authorList>
    </citation>
    <scope>NUCLEOTIDE SEQUENCE [LARGE SCALE GENOMIC DNA]</scope>
    <source>
        <tissue evidence="5">Shoot tip</tissue>
    </source>
</reference>
<name>A0AAD6L3C7_9ROSI</name>
<evidence type="ECO:0000256" key="2">
    <source>
        <dbReference type="ARBA" id="ARBA00022771"/>
    </source>
</evidence>
<dbReference type="EMBL" id="JAPFFJ010000002">
    <property type="protein sequence ID" value="KAJ6434435.1"/>
    <property type="molecule type" value="Genomic_DNA"/>
</dbReference>
<dbReference type="PANTHER" id="PTHR46524">
    <property type="entry name" value="CW-TYPE ZINC FINGER"/>
    <property type="match status" value="1"/>
</dbReference>
<comment type="caution">
    <text evidence="5">The sequence shown here is derived from an EMBL/GenBank/DDBJ whole genome shotgun (WGS) entry which is preliminary data.</text>
</comment>
<evidence type="ECO:0000259" key="4">
    <source>
        <dbReference type="PROSITE" id="PS51050"/>
    </source>
</evidence>
<feature type="domain" description="CW-type" evidence="4">
    <location>
        <begin position="90"/>
        <end position="143"/>
    </location>
</feature>
<gene>
    <name evidence="5" type="ORF">OIU84_018032</name>
</gene>
<sequence length="256" mass="29213">MLIRLSAEPKEKIFQKICKGDNALLEDLRKVKVKHTVSIGDRKARGNEFRSCLLGTSVEDETEDNTLEVPEKEPLAFRNKSNVNSEVPTFLIQEDWVCCDKCHKWRLLPYGTNPNQLPQKWLCSMLDWLPGMNHCTFSEEETTDALHTLYRLPVAGNHGDQLSHSVSAESSITLVNTLHDLDQNPQDPSFSGGKKKLEMKEVSHPAQYSVNKKQLNSTMKNEQVFIERSLHNRSLSSLETKLQKRLGDVQPQKFRA</sequence>
<keyword evidence="6" id="KW-1185">Reference proteome</keyword>
<organism evidence="5 6">
    <name type="scientific">Salix udensis</name>
    <dbReference type="NCBI Taxonomy" id="889485"/>
    <lineage>
        <taxon>Eukaryota</taxon>
        <taxon>Viridiplantae</taxon>
        <taxon>Streptophyta</taxon>
        <taxon>Embryophyta</taxon>
        <taxon>Tracheophyta</taxon>
        <taxon>Spermatophyta</taxon>
        <taxon>Magnoliopsida</taxon>
        <taxon>eudicotyledons</taxon>
        <taxon>Gunneridae</taxon>
        <taxon>Pentapetalae</taxon>
        <taxon>rosids</taxon>
        <taxon>fabids</taxon>
        <taxon>Malpighiales</taxon>
        <taxon>Salicaceae</taxon>
        <taxon>Saliceae</taxon>
        <taxon>Salix</taxon>
    </lineage>
</organism>
<dbReference type="PROSITE" id="PS51050">
    <property type="entry name" value="ZF_CW"/>
    <property type="match status" value="1"/>
</dbReference>
<dbReference type="AlphaFoldDB" id="A0AAD6L3C7"/>
<dbReference type="Gene3D" id="3.30.40.100">
    <property type="match status" value="1"/>
</dbReference>
<dbReference type="InterPro" id="IPR011124">
    <property type="entry name" value="Znf_CW"/>
</dbReference>
<evidence type="ECO:0000313" key="6">
    <source>
        <dbReference type="Proteomes" id="UP001162972"/>
    </source>
</evidence>
<evidence type="ECO:0000256" key="3">
    <source>
        <dbReference type="ARBA" id="ARBA00022833"/>
    </source>
</evidence>